<organism evidence="1 2">
    <name type="scientific">Gossypium arboreum</name>
    <name type="common">Tree cotton</name>
    <name type="synonym">Gossypium nanking</name>
    <dbReference type="NCBI Taxonomy" id="29729"/>
    <lineage>
        <taxon>Eukaryota</taxon>
        <taxon>Viridiplantae</taxon>
        <taxon>Streptophyta</taxon>
        <taxon>Embryophyta</taxon>
        <taxon>Tracheophyta</taxon>
        <taxon>Spermatophyta</taxon>
        <taxon>Magnoliopsida</taxon>
        <taxon>eudicotyledons</taxon>
        <taxon>Gunneridae</taxon>
        <taxon>Pentapetalae</taxon>
        <taxon>rosids</taxon>
        <taxon>malvids</taxon>
        <taxon>Malvales</taxon>
        <taxon>Malvaceae</taxon>
        <taxon>Malvoideae</taxon>
        <taxon>Gossypium</taxon>
    </lineage>
</organism>
<reference evidence="1 2" key="1">
    <citation type="submission" date="2023-03" db="EMBL/GenBank/DDBJ databases">
        <title>WGS of Gossypium arboreum.</title>
        <authorList>
            <person name="Yu D."/>
        </authorList>
    </citation>
    <scope>NUCLEOTIDE SEQUENCE [LARGE SCALE GENOMIC DNA]</scope>
    <source>
        <tissue evidence="1">Leaf</tissue>
    </source>
</reference>
<protein>
    <recommendedName>
        <fullName evidence="3">Retrotransposon gag domain-containing protein</fullName>
    </recommendedName>
</protein>
<evidence type="ECO:0000313" key="2">
    <source>
        <dbReference type="Proteomes" id="UP001358586"/>
    </source>
</evidence>
<gene>
    <name evidence="1" type="ORF">PVK06_023632</name>
</gene>
<evidence type="ECO:0008006" key="3">
    <source>
        <dbReference type="Google" id="ProtNLM"/>
    </source>
</evidence>
<dbReference type="PANTHER" id="PTHR47481">
    <property type="match status" value="1"/>
</dbReference>
<dbReference type="EMBL" id="JARKNE010000007">
    <property type="protein sequence ID" value="KAK5818688.1"/>
    <property type="molecule type" value="Genomic_DNA"/>
</dbReference>
<dbReference type="Pfam" id="PF14223">
    <property type="entry name" value="Retrotran_gag_2"/>
    <property type="match status" value="1"/>
</dbReference>
<sequence length="160" mass="17177">MAHLTSADSTSIDGGCAAFHGGKVVTSFLWHDVVKLDDGFVDGTLSQPSRFVSSPDGSLVPNHSAQVFDQQDQLLTSWILSTVSSSCLASFTDARSACNVWTMAASLFTVDTGAKQSWIQHELHSLKKGTLSIKEYVAKIKNLCTLLAASGTRILEVEKT</sequence>
<proteinExistence type="predicted"/>
<accession>A0ABR0PBS5</accession>
<comment type="caution">
    <text evidence="1">The sequence shown here is derived from an EMBL/GenBank/DDBJ whole genome shotgun (WGS) entry which is preliminary data.</text>
</comment>
<keyword evidence="2" id="KW-1185">Reference proteome</keyword>
<dbReference type="PANTHER" id="PTHR47481:SF10">
    <property type="entry name" value="COPIA-LIKE POLYPROTEIN_RETROTRANSPOSON"/>
    <property type="match status" value="1"/>
</dbReference>
<dbReference type="Proteomes" id="UP001358586">
    <property type="component" value="Chromosome 7"/>
</dbReference>
<evidence type="ECO:0000313" key="1">
    <source>
        <dbReference type="EMBL" id="KAK5818688.1"/>
    </source>
</evidence>
<name>A0ABR0PBS5_GOSAR</name>